<keyword evidence="2" id="KW-1185">Reference proteome</keyword>
<sequence length="77" mass="8432">MIILTEKQAGSLKDCEAVRLSLSAFEAPYMLESEIAYLQQGIEVRLTLESDFACLGNGFTGVPSKIHAASRHFRTIG</sequence>
<dbReference type="Proteomes" id="UP000250369">
    <property type="component" value="Unassembled WGS sequence"/>
</dbReference>
<organism evidence="1 2">
    <name type="scientific">Paenibacillus contaminans</name>
    <dbReference type="NCBI Taxonomy" id="450362"/>
    <lineage>
        <taxon>Bacteria</taxon>
        <taxon>Bacillati</taxon>
        <taxon>Bacillota</taxon>
        <taxon>Bacilli</taxon>
        <taxon>Bacillales</taxon>
        <taxon>Paenibacillaceae</taxon>
        <taxon>Paenibacillus</taxon>
    </lineage>
</organism>
<reference evidence="1 2" key="1">
    <citation type="journal article" date="2009" name="Int. J. Syst. Evol. Microbiol.">
        <title>Paenibacillus contaminans sp. nov., isolated from a contaminated laboratory plate.</title>
        <authorList>
            <person name="Chou J.H."/>
            <person name="Lee J.H."/>
            <person name="Lin M.C."/>
            <person name="Chang P.S."/>
            <person name="Arun A.B."/>
            <person name="Young C.C."/>
            <person name="Chen W.M."/>
        </authorList>
    </citation>
    <scope>NUCLEOTIDE SEQUENCE [LARGE SCALE GENOMIC DNA]</scope>
    <source>
        <strain evidence="1 2">CKOBP-6</strain>
    </source>
</reference>
<accession>A0A329LQD2</accession>
<proteinExistence type="predicted"/>
<evidence type="ECO:0000313" key="2">
    <source>
        <dbReference type="Proteomes" id="UP000250369"/>
    </source>
</evidence>
<evidence type="ECO:0000313" key="1">
    <source>
        <dbReference type="EMBL" id="RAV09396.1"/>
    </source>
</evidence>
<dbReference type="AlphaFoldDB" id="A0A329LQD2"/>
<name>A0A329LQD2_9BACL</name>
<protein>
    <submittedName>
        <fullName evidence="1">Uncharacterized protein</fullName>
    </submittedName>
</protein>
<dbReference type="EMBL" id="QMFB01000050">
    <property type="protein sequence ID" value="RAV09396.1"/>
    <property type="molecule type" value="Genomic_DNA"/>
</dbReference>
<comment type="caution">
    <text evidence="1">The sequence shown here is derived from an EMBL/GenBank/DDBJ whole genome shotgun (WGS) entry which is preliminary data.</text>
</comment>
<gene>
    <name evidence="1" type="ORF">DQG23_39535</name>
</gene>